<dbReference type="Proteomes" id="UP001156645">
    <property type="component" value="Unassembled WGS sequence"/>
</dbReference>
<evidence type="ECO:0008006" key="6">
    <source>
        <dbReference type="Google" id="ProtNLM"/>
    </source>
</evidence>
<evidence type="ECO:0000313" key="3">
    <source>
        <dbReference type="EMBL" id="SDE02142.1"/>
    </source>
</evidence>
<keyword evidence="1" id="KW-0472">Membrane</keyword>
<dbReference type="RefSeq" id="WP_071001370.1">
    <property type="nucleotide sequence ID" value="NZ_BSOK01000004.1"/>
</dbReference>
<protein>
    <recommendedName>
        <fullName evidence="6">Putrescine-ornithine antiporter</fullName>
    </recommendedName>
</protein>
<reference evidence="2" key="1">
    <citation type="journal article" date="2014" name="Int. J. Syst. Evol. Microbiol.">
        <title>Complete genome of a new Firmicutes species belonging to the dominant human colonic microbiota ('Ruminococcus bicirculans') reveals two chromosomes and a selective capacity to utilize plant glucans.</title>
        <authorList>
            <consortium name="NISC Comparative Sequencing Program"/>
            <person name="Wegmann U."/>
            <person name="Louis P."/>
            <person name="Goesmann A."/>
            <person name="Henrissat B."/>
            <person name="Duncan S.H."/>
            <person name="Flint H.J."/>
        </authorList>
    </citation>
    <scope>NUCLEOTIDE SEQUENCE</scope>
    <source>
        <strain evidence="2">NBRC 103191</strain>
    </source>
</reference>
<reference evidence="5" key="3">
    <citation type="journal article" date="2019" name="Int. J. Syst. Evol. Microbiol.">
        <title>The Global Catalogue of Microorganisms (GCM) 10K type strain sequencing project: providing services to taxonomists for standard genome sequencing and annotation.</title>
        <authorList>
            <consortium name="The Broad Institute Genomics Platform"/>
            <consortium name="The Broad Institute Genome Sequencing Center for Infectious Disease"/>
            <person name="Wu L."/>
            <person name="Ma J."/>
        </authorList>
    </citation>
    <scope>NUCLEOTIDE SEQUENCE [LARGE SCALE GENOMIC DNA]</scope>
    <source>
        <strain evidence="5">NBRC 103191</strain>
    </source>
</reference>
<organism evidence="3 4">
    <name type="scientific">Psychrobacter pacificensis</name>
    <dbReference type="NCBI Taxonomy" id="112002"/>
    <lineage>
        <taxon>Bacteria</taxon>
        <taxon>Pseudomonadati</taxon>
        <taxon>Pseudomonadota</taxon>
        <taxon>Gammaproteobacteria</taxon>
        <taxon>Moraxellales</taxon>
        <taxon>Moraxellaceae</taxon>
        <taxon>Psychrobacter</taxon>
    </lineage>
</organism>
<keyword evidence="1" id="KW-0812">Transmembrane</keyword>
<reference evidence="3 4" key="2">
    <citation type="submission" date="2016-10" db="EMBL/GenBank/DDBJ databases">
        <authorList>
            <person name="de Groot N.N."/>
        </authorList>
    </citation>
    <scope>NUCLEOTIDE SEQUENCE [LARGE SCALE GENOMIC DNA]</scope>
    <source>
        <strain evidence="3 4">DSM 23406</strain>
    </source>
</reference>
<evidence type="ECO:0000313" key="5">
    <source>
        <dbReference type="Proteomes" id="UP001156645"/>
    </source>
</evidence>
<dbReference type="EMBL" id="BSOK01000004">
    <property type="protein sequence ID" value="GLR27886.1"/>
    <property type="molecule type" value="Genomic_DNA"/>
</dbReference>
<dbReference type="AlphaFoldDB" id="A0A1G6ZIB4"/>
<feature type="transmembrane region" description="Helical" evidence="1">
    <location>
        <begin position="136"/>
        <end position="154"/>
    </location>
</feature>
<keyword evidence="1" id="KW-1133">Transmembrane helix</keyword>
<accession>A0A1G6ZIB4</accession>
<dbReference type="Proteomes" id="UP000198501">
    <property type="component" value="Unassembled WGS sequence"/>
</dbReference>
<sequence>MFNPDPSKKPVNTKLPKDVIMMVEKNNLVMAIKTLAADENISMDEAKTRIDAYETALKVKQQQKLNTIASKQGIPNQAISFDREQEIEDEPGPLVKNRVKSTQPGQGFKSLQAGVDSQLNDLGYKKPLLPYWLKRLLVIAVLMIGIFWILWRVFG</sequence>
<evidence type="ECO:0000256" key="1">
    <source>
        <dbReference type="SAM" id="Phobius"/>
    </source>
</evidence>
<name>A0A1G6ZIB4_9GAMM</name>
<dbReference type="EMBL" id="FNAL01000018">
    <property type="protein sequence ID" value="SDE02142.1"/>
    <property type="molecule type" value="Genomic_DNA"/>
</dbReference>
<proteinExistence type="predicted"/>
<evidence type="ECO:0000313" key="4">
    <source>
        <dbReference type="Proteomes" id="UP000198501"/>
    </source>
</evidence>
<evidence type="ECO:0000313" key="2">
    <source>
        <dbReference type="EMBL" id="GLR27886.1"/>
    </source>
</evidence>
<reference evidence="2" key="4">
    <citation type="submission" date="2023-01" db="EMBL/GenBank/DDBJ databases">
        <title>Draft genome sequence of Psychrobacter pacificensis strain NBRC 103191.</title>
        <authorList>
            <person name="Sun Q."/>
            <person name="Mori K."/>
        </authorList>
    </citation>
    <scope>NUCLEOTIDE SEQUENCE</scope>
    <source>
        <strain evidence="2">NBRC 103191</strain>
    </source>
</reference>
<keyword evidence="5" id="KW-1185">Reference proteome</keyword>
<gene>
    <name evidence="2" type="ORF">GCM10007915_01240</name>
    <name evidence="3" type="ORF">SAMN05660405_02065</name>
</gene>